<dbReference type="PROSITE" id="PS01121">
    <property type="entry name" value="CASPASE_HIS"/>
    <property type="match status" value="1"/>
</dbReference>
<dbReference type="SMART" id="SM00115">
    <property type="entry name" value="CASc"/>
    <property type="match status" value="1"/>
</dbReference>
<dbReference type="PRINTS" id="PR00376">
    <property type="entry name" value="IL1BCENZYME"/>
</dbReference>
<evidence type="ECO:0000256" key="6">
    <source>
        <dbReference type="RuleBase" id="RU003971"/>
    </source>
</evidence>
<evidence type="ECO:0000313" key="10">
    <source>
        <dbReference type="Proteomes" id="UP000759131"/>
    </source>
</evidence>
<evidence type="ECO:0000256" key="2">
    <source>
        <dbReference type="ARBA" id="ARBA00022670"/>
    </source>
</evidence>
<keyword evidence="4" id="KW-0788">Thiol protease</keyword>
<evidence type="ECO:0000256" key="1">
    <source>
        <dbReference type="ARBA" id="ARBA00010134"/>
    </source>
</evidence>
<dbReference type="PANTHER" id="PTHR10454">
    <property type="entry name" value="CASPASE"/>
    <property type="match status" value="1"/>
</dbReference>
<organism evidence="9">
    <name type="scientific">Medioppia subpectinata</name>
    <dbReference type="NCBI Taxonomy" id="1979941"/>
    <lineage>
        <taxon>Eukaryota</taxon>
        <taxon>Metazoa</taxon>
        <taxon>Ecdysozoa</taxon>
        <taxon>Arthropoda</taxon>
        <taxon>Chelicerata</taxon>
        <taxon>Arachnida</taxon>
        <taxon>Acari</taxon>
        <taxon>Acariformes</taxon>
        <taxon>Sarcoptiformes</taxon>
        <taxon>Oribatida</taxon>
        <taxon>Brachypylina</taxon>
        <taxon>Oppioidea</taxon>
        <taxon>Oppiidae</taxon>
        <taxon>Medioppia</taxon>
    </lineage>
</organism>
<dbReference type="PROSITE" id="PS01122">
    <property type="entry name" value="CASPASE_CYS"/>
    <property type="match status" value="1"/>
</dbReference>
<gene>
    <name evidence="9" type="ORF">OSB1V03_LOCUS14541</name>
</gene>
<feature type="domain" description="Caspase family p10" evidence="7">
    <location>
        <begin position="93"/>
        <end position="181"/>
    </location>
</feature>
<keyword evidence="5" id="KW-0865">Zymogen</keyword>
<keyword evidence="10" id="KW-1185">Reference proteome</keyword>
<dbReference type="Pfam" id="PF00656">
    <property type="entry name" value="Peptidase_C14"/>
    <property type="match status" value="1"/>
</dbReference>
<evidence type="ECO:0000256" key="5">
    <source>
        <dbReference type="ARBA" id="ARBA00023145"/>
    </source>
</evidence>
<proteinExistence type="inferred from homology"/>
<dbReference type="OrthoDB" id="6116485at2759"/>
<dbReference type="SUPFAM" id="SSF52129">
    <property type="entry name" value="Caspase-like"/>
    <property type="match status" value="1"/>
</dbReference>
<dbReference type="PANTHER" id="PTHR10454:SF232">
    <property type="entry name" value="AT03047P-RELATED"/>
    <property type="match status" value="1"/>
</dbReference>
<comment type="similarity">
    <text evidence="1 6">Belongs to the peptidase C14A family.</text>
</comment>
<name>A0A7R9L3E9_9ACAR</name>
<keyword evidence="2" id="KW-0645">Protease</keyword>
<dbReference type="InterPro" id="IPR002138">
    <property type="entry name" value="Pept_C14_p10"/>
</dbReference>
<accession>A0A7R9L3E9</accession>
<feature type="domain" description="Caspase family p20" evidence="8">
    <location>
        <begin position="1"/>
        <end position="68"/>
    </location>
</feature>
<dbReference type="PROSITE" id="PS50207">
    <property type="entry name" value="CASPASE_P10"/>
    <property type="match status" value="1"/>
</dbReference>
<dbReference type="GO" id="GO:0006508">
    <property type="term" value="P:proteolysis"/>
    <property type="evidence" value="ECO:0007669"/>
    <property type="project" value="UniProtKB-KW"/>
</dbReference>
<evidence type="ECO:0000259" key="7">
    <source>
        <dbReference type="PROSITE" id="PS50207"/>
    </source>
</evidence>
<dbReference type="EMBL" id="OC868634">
    <property type="protein sequence ID" value="CAD7634145.1"/>
    <property type="molecule type" value="Genomic_DNA"/>
</dbReference>
<dbReference type="InterPro" id="IPR015917">
    <property type="entry name" value="Pept_C14A"/>
</dbReference>
<dbReference type="InterPro" id="IPR016129">
    <property type="entry name" value="Caspase_his_AS"/>
</dbReference>
<evidence type="ECO:0000256" key="4">
    <source>
        <dbReference type="ARBA" id="ARBA00022807"/>
    </source>
</evidence>
<dbReference type="InterPro" id="IPR002398">
    <property type="entry name" value="Pept_C14"/>
</dbReference>
<dbReference type="PROSITE" id="PS50208">
    <property type="entry name" value="CASPASE_P20"/>
    <property type="match status" value="1"/>
</dbReference>
<reference evidence="9" key="1">
    <citation type="submission" date="2020-11" db="EMBL/GenBank/DDBJ databases">
        <authorList>
            <person name="Tran Van P."/>
        </authorList>
    </citation>
    <scope>NUCLEOTIDE SEQUENCE</scope>
</reference>
<dbReference type="GO" id="GO:0043525">
    <property type="term" value="P:positive regulation of neuron apoptotic process"/>
    <property type="evidence" value="ECO:0007669"/>
    <property type="project" value="TreeGrafter"/>
</dbReference>
<dbReference type="Gene3D" id="3.40.50.1460">
    <property type="match status" value="1"/>
</dbReference>
<dbReference type="InterPro" id="IPR011600">
    <property type="entry name" value="Pept_C14_caspase"/>
</dbReference>
<evidence type="ECO:0000313" key="9">
    <source>
        <dbReference type="EMBL" id="CAD7634145.1"/>
    </source>
</evidence>
<dbReference type="EMBL" id="CAJPIZ010014059">
    <property type="protein sequence ID" value="CAG2114575.1"/>
    <property type="molecule type" value="Genomic_DNA"/>
</dbReference>
<dbReference type="AlphaFoldDB" id="A0A7R9L3E9"/>
<dbReference type="InterPro" id="IPR029030">
    <property type="entry name" value="Caspase-like_dom_sf"/>
</dbReference>
<dbReference type="GO" id="GO:0006915">
    <property type="term" value="P:apoptotic process"/>
    <property type="evidence" value="ECO:0007669"/>
    <property type="project" value="TreeGrafter"/>
</dbReference>
<dbReference type="GO" id="GO:0005737">
    <property type="term" value="C:cytoplasm"/>
    <property type="evidence" value="ECO:0007669"/>
    <property type="project" value="TreeGrafter"/>
</dbReference>
<evidence type="ECO:0000256" key="3">
    <source>
        <dbReference type="ARBA" id="ARBA00022801"/>
    </source>
</evidence>
<keyword evidence="3" id="KW-0378">Hydrolase</keyword>
<dbReference type="InterPro" id="IPR033139">
    <property type="entry name" value="Caspase_cys_AS"/>
</dbReference>
<dbReference type="InterPro" id="IPR001309">
    <property type="entry name" value="Pept_C14_p20"/>
</dbReference>
<sequence>MQQVCNEDHSDSDCVVVVVLTHGDGHNLWAKNVKYPTETLFEYFNGNRCPTLIGKPKIFIIQACRGGKVDPGSTLRALGPTPAFTSAPTTPQRIYTIPTNADFLVYYSTSPGHYSFRNPVTGSYFIDNLVYILNNCCYNGNYQYNHDLVTLFTLVNQLVAIKFESHNSKRPEIHGKKQMPV</sequence>
<evidence type="ECO:0000259" key="8">
    <source>
        <dbReference type="PROSITE" id="PS50208"/>
    </source>
</evidence>
<dbReference type="Proteomes" id="UP000759131">
    <property type="component" value="Unassembled WGS sequence"/>
</dbReference>
<protein>
    <submittedName>
        <fullName evidence="9">Uncharacterized protein</fullName>
    </submittedName>
</protein>
<dbReference type="GO" id="GO:0004197">
    <property type="term" value="F:cysteine-type endopeptidase activity"/>
    <property type="evidence" value="ECO:0007669"/>
    <property type="project" value="InterPro"/>
</dbReference>